<gene>
    <name evidence="1" type="ORF">FB45DRAFT_150407</name>
</gene>
<accession>A0AAD7FID1</accession>
<sequence>MPTALLRGRISPSPARCFATARHSYSSQTALSPHAFRPASVPNLCTLCAGESMVYYAMILLIARIDMIVRRLHFARGVHSPQHRSLPIYSLHSTESISHPRHDGNHALVVHIHVWRVLPIFAHICASSGLALPILPRRLALSRPPTQCILRMNADFCTDRQER</sequence>
<reference evidence="1" key="1">
    <citation type="submission" date="2023-03" db="EMBL/GenBank/DDBJ databases">
        <title>Massive genome expansion in bonnet fungi (Mycena s.s.) driven by repeated elements and novel gene families across ecological guilds.</title>
        <authorList>
            <consortium name="Lawrence Berkeley National Laboratory"/>
            <person name="Harder C.B."/>
            <person name="Miyauchi S."/>
            <person name="Viragh M."/>
            <person name="Kuo A."/>
            <person name="Thoen E."/>
            <person name="Andreopoulos B."/>
            <person name="Lu D."/>
            <person name="Skrede I."/>
            <person name="Drula E."/>
            <person name="Henrissat B."/>
            <person name="Morin E."/>
            <person name="Kohler A."/>
            <person name="Barry K."/>
            <person name="LaButti K."/>
            <person name="Morin E."/>
            <person name="Salamov A."/>
            <person name="Lipzen A."/>
            <person name="Mereny Z."/>
            <person name="Hegedus B."/>
            <person name="Baldrian P."/>
            <person name="Stursova M."/>
            <person name="Weitz H."/>
            <person name="Taylor A."/>
            <person name="Grigoriev I.V."/>
            <person name="Nagy L.G."/>
            <person name="Martin F."/>
            <person name="Kauserud H."/>
        </authorList>
    </citation>
    <scope>NUCLEOTIDE SEQUENCE</scope>
    <source>
        <strain evidence="1">9284</strain>
    </source>
</reference>
<dbReference type="EMBL" id="JARKIF010000017">
    <property type="protein sequence ID" value="KAJ7620390.1"/>
    <property type="molecule type" value="Genomic_DNA"/>
</dbReference>
<dbReference type="Proteomes" id="UP001221142">
    <property type="component" value="Unassembled WGS sequence"/>
</dbReference>
<evidence type="ECO:0000313" key="1">
    <source>
        <dbReference type="EMBL" id="KAJ7620390.1"/>
    </source>
</evidence>
<protein>
    <submittedName>
        <fullName evidence="1">Uncharacterized protein</fullName>
    </submittedName>
</protein>
<evidence type="ECO:0000313" key="2">
    <source>
        <dbReference type="Proteomes" id="UP001221142"/>
    </source>
</evidence>
<keyword evidence="2" id="KW-1185">Reference proteome</keyword>
<organism evidence="1 2">
    <name type="scientific">Roridomyces roridus</name>
    <dbReference type="NCBI Taxonomy" id="1738132"/>
    <lineage>
        <taxon>Eukaryota</taxon>
        <taxon>Fungi</taxon>
        <taxon>Dikarya</taxon>
        <taxon>Basidiomycota</taxon>
        <taxon>Agaricomycotina</taxon>
        <taxon>Agaricomycetes</taxon>
        <taxon>Agaricomycetidae</taxon>
        <taxon>Agaricales</taxon>
        <taxon>Marasmiineae</taxon>
        <taxon>Mycenaceae</taxon>
        <taxon>Roridomyces</taxon>
    </lineage>
</organism>
<dbReference type="AlphaFoldDB" id="A0AAD7FID1"/>
<proteinExistence type="predicted"/>
<name>A0AAD7FID1_9AGAR</name>
<comment type="caution">
    <text evidence="1">The sequence shown here is derived from an EMBL/GenBank/DDBJ whole genome shotgun (WGS) entry which is preliminary data.</text>
</comment>